<evidence type="ECO:0000256" key="2">
    <source>
        <dbReference type="SAM" id="MobiDB-lite"/>
    </source>
</evidence>
<evidence type="ECO:0000313" key="5">
    <source>
        <dbReference type="Proteomes" id="UP001172457"/>
    </source>
</evidence>
<feature type="compositionally biased region" description="Low complexity" evidence="2">
    <location>
        <begin position="578"/>
        <end position="592"/>
    </location>
</feature>
<dbReference type="InterPro" id="IPR036397">
    <property type="entry name" value="RNaseH_sf"/>
</dbReference>
<organism evidence="4 5">
    <name type="scientific">Centaurea solstitialis</name>
    <name type="common">yellow star-thistle</name>
    <dbReference type="NCBI Taxonomy" id="347529"/>
    <lineage>
        <taxon>Eukaryota</taxon>
        <taxon>Viridiplantae</taxon>
        <taxon>Streptophyta</taxon>
        <taxon>Embryophyta</taxon>
        <taxon>Tracheophyta</taxon>
        <taxon>Spermatophyta</taxon>
        <taxon>Magnoliopsida</taxon>
        <taxon>eudicotyledons</taxon>
        <taxon>Gunneridae</taxon>
        <taxon>Pentapetalae</taxon>
        <taxon>asterids</taxon>
        <taxon>campanulids</taxon>
        <taxon>Asterales</taxon>
        <taxon>Asteraceae</taxon>
        <taxon>Carduoideae</taxon>
        <taxon>Cardueae</taxon>
        <taxon>Centaureinae</taxon>
        <taxon>Centaurea</taxon>
    </lineage>
</organism>
<dbReference type="Proteomes" id="UP001172457">
    <property type="component" value="Chromosome 3"/>
</dbReference>
<dbReference type="SUPFAM" id="SSF53098">
    <property type="entry name" value="Ribonuclease H-like"/>
    <property type="match status" value="1"/>
</dbReference>
<dbReference type="InterPro" id="IPR032675">
    <property type="entry name" value="LRR_dom_sf"/>
</dbReference>
<evidence type="ECO:0000313" key="4">
    <source>
        <dbReference type="EMBL" id="KAJ9555480.1"/>
    </source>
</evidence>
<dbReference type="Pfam" id="PF11721">
    <property type="entry name" value="Malectin"/>
    <property type="match status" value="1"/>
</dbReference>
<dbReference type="InterPro" id="IPR021720">
    <property type="entry name" value="Malectin_dom"/>
</dbReference>
<dbReference type="PANTHER" id="PTHR11439">
    <property type="entry name" value="GAG-POL-RELATED RETROTRANSPOSON"/>
    <property type="match status" value="1"/>
</dbReference>
<proteinExistence type="predicted"/>
<reference evidence="4" key="1">
    <citation type="submission" date="2023-03" db="EMBL/GenBank/DDBJ databases">
        <title>Chromosome-scale reference genome and RAD-based genetic map of yellow starthistle (Centaurea solstitialis) reveal putative structural variation and QTLs associated with invader traits.</title>
        <authorList>
            <person name="Reatini B."/>
            <person name="Cang F.A."/>
            <person name="Jiang Q."/>
            <person name="Mckibben M.T.W."/>
            <person name="Barker M.S."/>
            <person name="Rieseberg L.H."/>
            <person name="Dlugosch K.M."/>
        </authorList>
    </citation>
    <scope>NUCLEOTIDE SEQUENCE</scope>
    <source>
        <strain evidence="4">CAN-66</strain>
        <tissue evidence="4">Leaf</tissue>
    </source>
</reference>
<dbReference type="Pfam" id="PF14223">
    <property type="entry name" value="Retrotran_gag_2"/>
    <property type="match status" value="1"/>
</dbReference>
<keyword evidence="1" id="KW-0645">Protease</keyword>
<comment type="caution">
    <text evidence="4">The sequence shown here is derived from an EMBL/GenBank/DDBJ whole genome shotgun (WGS) entry which is preliminary data.</text>
</comment>
<protein>
    <recommendedName>
        <fullName evidence="3">Integrase catalytic domain-containing protein</fullName>
    </recommendedName>
</protein>
<feature type="region of interest" description="Disordered" evidence="2">
    <location>
        <begin position="578"/>
        <end position="639"/>
    </location>
</feature>
<keyword evidence="1" id="KW-0064">Aspartyl protease</keyword>
<dbReference type="EMBL" id="JARYMX010000003">
    <property type="protein sequence ID" value="KAJ9555480.1"/>
    <property type="molecule type" value="Genomic_DNA"/>
</dbReference>
<dbReference type="GO" id="GO:0003676">
    <property type="term" value="F:nucleic acid binding"/>
    <property type="evidence" value="ECO:0007669"/>
    <property type="project" value="InterPro"/>
</dbReference>
<dbReference type="SUPFAM" id="SSF56672">
    <property type="entry name" value="DNA/RNA polymerases"/>
    <property type="match status" value="1"/>
</dbReference>
<evidence type="ECO:0000256" key="1">
    <source>
        <dbReference type="ARBA" id="ARBA00022750"/>
    </source>
</evidence>
<dbReference type="GO" id="GO:0015074">
    <property type="term" value="P:DNA integration"/>
    <property type="evidence" value="ECO:0007669"/>
    <property type="project" value="InterPro"/>
</dbReference>
<evidence type="ECO:0000259" key="3">
    <source>
        <dbReference type="PROSITE" id="PS50994"/>
    </source>
</evidence>
<dbReference type="InterPro" id="IPR001584">
    <property type="entry name" value="Integrase_cat-core"/>
</dbReference>
<keyword evidence="5" id="KW-1185">Reference proteome</keyword>
<dbReference type="Pfam" id="PF00560">
    <property type="entry name" value="LRR_1"/>
    <property type="match status" value="2"/>
</dbReference>
<dbReference type="InterPro" id="IPR025724">
    <property type="entry name" value="GAG-pre-integrase_dom"/>
</dbReference>
<feature type="compositionally biased region" description="Pro residues" evidence="2">
    <location>
        <begin position="599"/>
        <end position="613"/>
    </location>
</feature>
<dbReference type="Gene3D" id="2.60.120.430">
    <property type="entry name" value="Galactose-binding lectin"/>
    <property type="match status" value="1"/>
</dbReference>
<keyword evidence="1" id="KW-0378">Hydrolase</keyword>
<dbReference type="Gene3D" id="3.80.10.10">
    <property type="entry name" value="Ribonuclease Inhibitor"/>
    <property type="match status" value="3"/>
</dbReference>
<dbReference type="SUPFAM" id="SSF52058">
    <property type="entry name" value="L domain-like"/>
    <property type="match status" value="1"/>
</dbReference>
<dbReference type="GO" id="GO:0004190">
    <property type="term" value="F:aspartic-type endopeptidase activity"/>
    <property type="evidence" value="ECO:0007669"/>
    <property type="project" value="UniProtKB-KW"/>
</dbReference>
<dbReference type="Gene3D" id="3.30.420.10">
    <property type="entry name" value="Ribonuclease H-like superfamily/Ribonuclease H"/>
    <property type="match status" value="1"/>
</dbReference>
<dbReference type="Pfam" id="PF25597">
    <property type="entry name" value="SH3_retrovirus"/>
    <property type="match status" value="1"/>
</dbReference>
<dbReference type="InterPro" id="IPR012337">
    <property type="entry name" value="RNaseH-like_sf"/>
</dbReference>
<dbReference type="Pfam" id="PF07727">
    <property type="entry name" value="RVT_2"/>
    <property type="match status" value="1"/>
</dbReference>
<dbReference type="Pfam" id="PF22936">
    <property type="entry name" value="Pol_BBD"/>
    <property type="match status" value="1"/>
</dbReference>
<dbReference type="PROSITE" id="PS50994">
    <property type="entry name" value="INTEGRASE"/>
    <property type="match status" value="1"/>
</dbReference>
<dbReference type="InterPro" id="IPR001611">
    <property type="entry name" value="Leu-rich_rpt"/>
</dbReference>
<feature type="domain" description="Integrase catalytic" evidence="3">
    <location>
        <begin position="835"/>
        <end position="1001"/>
    </location>
</feature>
<dbReference type="PANTHER" id="PTHR11439:SF461">
    <property type="entry name" value="OS10G0432200 PROTEIN"/>
    <property type="match status" value="1"/>
</dbReference>
<dbReference type="Pfam" id="PF13976">
    <property type="entry name" value="gag_pre-integrs"/>
    <property type="match status" value="1"/>
</dbReference>
<dbReference type="InterPro" id="IPR054722">
    <property type="entry name" value="PolX-like_BBD"/>
</dbReference>
<dbReference type="InterPro" id="IPR013103">
    <property type="entry name" value="RVT_2"/>
</dbReference>
<dbReference type="CDD" id="cd09272">
    <property type="entry name" value="RNase_HI_RT_Ty1"/>
    <property type="match status" value="1"/>
</dbReference>
<gene>
    <name evidence="4" type="ORF">OSB04_010094</name>
</gene>
<feature type="compositionally biased region" description="Low complexity" evidence="2">
    <location>
        <begin position="1099"/>
        <end position="1123"/>
    </location>
</feature>
<sequence length="2014" mass="225078">MGFQSKFPSSISISVSNFVFFILCIILFHKSNALIARTNPSEVHIIVEDGLNIYLLRALNSIFQQWDVRVPNNLWNISGEPCTGTALGPDADFGNDDKYLVNPAIICDCTFDNNTTCHITRLKIWRLSRQGVFLEELAALTYLIELRLDKNSFTGTLPSFVGNFSALQVLALSSNNFSGTLPPELGNLVNLRLLVPHRIDLDHFFSIYVGNSLLSSKAHLESNLIGFNILILTRYQSQGLALEGLWDKYLDSCGAGGEIPSTFSNLENLVDMWAPDNSFSGKLPAFIGNWRKLDRCKQEWLYFTMPSNIKRRIGDLQNGFKFQQYKWPASPKISEYEFPCFLVRYIVKPFPAMGKNMWGYVTGKSSKPTDEKAANYSLLVDSWETDNSKVITWINNSVAQSIGTQLAKYDTAKEVWDHLERLYTQSNFAKQYQLETDIRALRQNELSVQEFYAAMSDLWDQLALTESADLKAFKPYISRREEQRLVQFLMALRSDFEGLRGTILHRTPLPTVDSVVHELIAEETRLKSSGDKDPKLPSTPAVFAVPQRPQNKARVALMNLLQTEESLEVQCPLLLNRGKQQRPQQQQNKAPGSFQSPPQFRPPGPTPWAPRPPQFAAAAPSPVEHDFQPTGTPPPSVFDPQVFEQFKQFLASNPIAMSASMSHSGSGLSSTNTSGIPSSLWILDSGASHHMSPHLISFTSLSPRSPVSVMSASSTPMQVEGVGSIVTPQLSLSDDPRTRKVIGIGHKLGDLYVVDELRVSGVAASSVDLSSFRLSHSSSVFYLWHVRLGHVSASRLQFLASTGALGQLKSCDISDCSACKLAKFSALPFNKSMSCSSAPFDLVHSDVWGPSPVSSKGGSKYYVSFIDDYTRYTWVFLMKRRSDFLLVYSNFRALIKTQHSAVIKCFRCDLGGEYTSNDFTQLLASDGTIHQSSCTDTPQQNGVAERKHRHLVETARSLLVSSGVPSIFWGEALLTATYLINRIPIAHNSGLSPFEKLYGESPDYSFLRVFGCTCFVLRPHVERNKLSPRSALCVFLGYGIGQKGYRCFDPVSQKLYVSRHVTFLEHIPFFSIPAQSHDVTQSDLRSIDPFDVDTDDTFPDVPAHETSATSDPPETSTSSDSATPMTAPAPDETTDVPPRKSTRTRKSTKLPDFAYSSYSASFASFITNIHRLTEPESYREAISDPLWQNAMAEELTALYQTHTWDLVLLPFGKHAIGSRWVFKIKTRSDGSVERYKARLVAKGYSQQYGMDYDETFAPVAKMTTVRTLIAVASIRQWKICQMDVKNAFLNGDLHEEVYMTPPPGVAHKPGEVCRLRKALYGLKQAPRAWFEKFSTVITSLGFTPSNHDSALFVRCTGAGRILLSLYVDDMIITGDDHDGIESLKQELAHRFAMKDLGTLRYFLGIEVAQSKKGYLLSQTKYISDLFERARLSDKKTVDTPLETNVHYTPTDGVPLSDPSLYRTIVGSLVYLTVTRPDIAHAVHVVSQFVTAPTTVHWGAVLRILRYLRGTQFQSLLFPSTSSLKLSAYSDASWDSDPSDRKSTTGFCIFLGDSLISWKSKKQDVVSRSSTEAEYRAMAVTTCEIVWLRWLLADMGVDVLQPTPLHCDNKSAMQIAKNSVFHERTKHIEIDCHFTRQHLQLGTISLPFVPSALQIADIFTKALPASRFRFLCDKLSMLIAVALFLGNNSLSGSLLPDKSERLQNLDLSYNQLSGNFPRWVMPTSEIDNLQLYIQMYSFAVFSQDCIVFSETFLATGTRHRVNSGFAINCGGPETRADNGILFENENITTLGPASFYLAQDKWGVSNVGITIDNENPSFIASTTIQVNNTTYPELFTTSRKSPSSLRYYGLGLENGPYTVTLYFAETVFNQTGNTTWQGHPRRVFDIYIQGNRRQKDFDISKEAGGFGRALMKEFDVNVTQSFVEIHLFWAGKGTCCIPQQGDYGPLISALKVSAGLVNGLERSSGTHFDSKAKYLRLPALGGFKCKPLFGCEREDNRERDTWRMTRRHVRSTADD</sequence>
<dbReference type="InterPro" id="IPR043502">
    <property type="entry name" value="DNA/RNA_pol_sf"/>
</dbReference>
<accession>A0AA38T6V7</accession>
<name>A0AA38T6V7_9ASTR</name>
<dbReference type="InterPro" id="IPR057670">
    <property type="entry name" value="SH3_retrovirus"/>
</dbReference>
<dbReference type="Pfam" id="PF00665">
    <property type="entry name" value="rve"/>
    <property type="match status" value="1"/>
</dbReference>
<feature type="region of interest" description="Disordered" evidence="2">
    <location>
        <begin position="1095"/>
        <end position="1146"/>
    </location>
</feature>